<organism evidence="1 2">
    <name type="scientific">Halorubrum laminariae</name>
    <dbReference type="NCBI Taxonomy" id="1433523"/>
    <lineage>
        <taxon>Archaea</taxon>
        <taxon>Methanobacteriati</taxon>
        <taxon>Methanobacteriota</taxon>
        <taxon>Stenosarchaea group</taxon>
        <taxon>Halobacteria</taxon>
        <taxon>Halobacteriales</taxon>
        <taxon>Haloferacaceae</taxon>
        <taxon>Halorubrum</taxon>
    </lineage>
</organism>
<dbReference type="RefSeq" id="WP_256417881.1">
    <property type="nucleotide sequence ID" value="NZ_JANHDL010000003.1"/>
</dbReference>
<comment type="caution">
    <text evidence="1">The sequence shown here is derived from an EMBL/GenBank/DDBJ whole genome shotgun (WGS) entry which is preliminary data.</text>
</comment>
<evidence type="ECO:0000313" key="2">
    <source>
        <dbReference type="Proteomes" id="UP001597185"/>
    </source>
</evidence>
<name>A0ABD6C5I7_9EURY</name>
<evidence type="ECO:0000313" key="1">
    <source>
        <dbReference type="EMBL" id="MFD1571648.1"/>
    </source>
</evidence>
<gene>
    <name evidence="1" type="ORF">ACFR9T_13820</name>
</gene>
<sequence length="248" mass="27634">MENADLETLRETIRNGILGAVNEYYNGRRTKRYAQTEELVKQILVRIDNREDVRDFQRACRPVVKRTEVLSSAPDFDEESVVGVVEATLINEDETAYQPEKCYHALEAVDDAGTRLQAGGQNMALVPYVTQLLDETEDISERDRSRLVSAVVQEYERRAGNKRKSDAGGVLETALNAVFDAFDVPVTGTPRHFGDFEIDNLLKTDQATIGFSCNYAVHASTADAASTYARTYSWHGSGGDRNTRNPSC</sequence>
<accession>A0ABD6C5I7</accession>
<dbReference type="Proteomes" id="UP001597185">
    <property type="component" value="Unassembled WGS sequence"/>
</dbReference>
<reference evidence="1 2" key="1">
    <citation type="journal article" date="2019" name="Int. J. Syst. Evol. Microbiol.">
        <title>The Global Catalogue of Microorganisms (GCM) 10K type strain sequencing project: providing services to taxonomists for standard genome sequencing and annotation.</title>
        <authorList>
            <consortium name="The Broad Institute Genomics Platform"/>
            <consortium name="The Broad Institute Genome Sequencing Center for Infectious Disease"/>
            <person name="Wu L."/>
            <person name="Ma J."/>
        </authorList>
    </citation>
    <scope>NUCLEOTIDE SEQUENCE [LARGE SCALE GENOMIC DNA]</scope>
    <source>
        <strain evidence="1 2">CGMCC 1.12689</strain>
    </source>
</reference>
<protein>
    <submittedName>
        <fullName evidence="1">Uncharacterized protein</fullName>
    </submittedName>
</protein>
<proteinExistence type="predicted"/>
<dbReference type="EMBL" id="JBHUDB010000011">
    <property type="protein sequence ID" value="MFD1571648.1"/>
    <property type="molecule type" value="Genomic_DNA"/>
</dbReference>
<keyword evidence="2" id="KW-1185">Reference proteome</keyword>
<dbReference type="AlphaFoldDB" id="A0ABD6C5I7"/>